<feature type="non-terminal residue" evidence="1">
    <location>
        <position position="109"/>
    </location>
</feature>
<organism evidence="1">
    <name type="scientific">marine sediment metagenome</name>
    <dbReference type="NCBI Taxonomy" id="412755"/>
    <lineage>
        <taxon>unclassified sequences</taxon>
        <taxon>metagenomes</taxon>
        <taxon>ecological metagenomes</taxon>
    </lineage>
</organism>
<evidence type="ECO:0000313" key="1">
    <source>
        <dbReference type="EMBL" id="KKK69177.1"/>
    </source>
</evidence>
<sequence>MSFDFATDKICTHEVFFERLELGANDRNDALFLRPPSSKMVEVYLNGEMVPSTGLLSYAELPFIRPEPYRIRTGVNDLIYLSVGFEAPRIIQMVSGPNLKATDIARDLQ</sequence>
<protein>
    <submittedName>
        <fullName evidence="1">Uncharacterized protein</fullName>
    </submittedName>
</protein>
<proteinExistence type="predicted"/>
<comment type="caution">
    <text evidence="1">The sequence shown here is derived from an EMBL/GenBank/DDBJ whole genome shotgun (WGS) entry which is preliminary data.</text>
</comment>
<dbReference type="EMBL" id="LAZR01058781">
    <property type="protein sequence ID" value="KKK69177.1"/>
    <property type="molecule type" value="Genomic_DNA"/>
</dbReference>
<dbReference type="AlphaFoldDB" id="A0A0F8XJ63"/>
<gene>
    <name evidence="1" type="ORF">LCGC14_2936640</name>
</gene>
<accession>A0A0F8XJ63</accession>
<reference evidence="1" key="1">
    <citation type="journal article" date="2015" name="Nature">
        <title>Complex archaea that bridge the gap between prokaryotes and eukaryotes.</title>
        <authorList>
            <person name="Spang A."/>
            <person name="Saw J.H."/>
            <person name="Jorgensen S.L."/>
            <person name="Zaremba-Niedzwiedzka K."/>
            <person name="Martijn J."/>
            <person name="Lind A.E."/>
            <person name="van Eijk R."/>
            <person name="Schleper C."/>
            <person name="Guy L."/>
            <person name="Ettema T.J."/>
        </authorList>
    </citation>
    <scope>NUCLEOTIDE SEQUENCE</scope>
</reference>
<name>A0A0F8XJ63_9ZZZZ</name>